<dbReference type="InterPro" id="IPR012296">
    <property type="entry name" value="Nuclease_put_TT1808"/>
</dbReference>
<feature type="region of interest" description="Disordered" evidence="1">
    <location>
        <begin position="234"/>
        <end position="253"/>
    </location>
</feature>
<dbReference type="Gene3D" id="3.90.1570.10">
    <property type="entry name" value="tt1808, chain A"/>
    <property type="match status" value="1"/>
</dbReference>
<sequence>MGRPTDEGGAAFPRAPSQDAWDRMSPEERARVVESLPAEVTYAEMAPPEGDRHQWAKLRALDVLRGYFGHQRRTAYVGSELPVYYPDERRFAPDLLVVFDVGAHPREKWLVSHEGRGLDWVMEVHVGGDRKKDAEFNVRRYARLGIPEYFIYDRSRERLEAYTLESPGAGVYVRMEPTQGRYVSRVLGLELELVGDRLRFWAGNALLMESDELIVRMRERITWLEQRADEEAHLREDEVRRREEESRRREDAERRVAELQAELERVRASQK</sequence>
<dbReference type="PANTHER" id="PTHR33352">
    <property type="entry name" value="SLR1095 PROTEIN"/>
    <property type="match status" value="1"/>
</dbReference>
<dbReference type="Pfam" id="PF05685">
    <property type="entry name" value="Uma2"/>
    <property type="match status" value="1"/>
</dbReference>
<dbReference type="Proteomes" id="UP000320179">
    <property type="component" value="Chromosome"/>
</dbReference>
<evidence type="ECO:0000256" key="1">
    <source>
        <dbReference type="SAM" id="MobiDB-lite"/>
    </source>
</evidence>
<gene>
    <name evidence="3" type="ORF">BHS09_06150</name>
</gene>
<reference evidence="3 4" key="1">
    <citation type="journal article" date="2019" name="Science">
        <title>Social genes are selection hotspots in kin groups of a soil microbe.</title>
        <authorList>
            <person name="Wielgoss S."/>
            <person name="Wolfensberger R."/>
            <person name="Sun L."/>
            <person name="Fiegna F."/>
            <person name="Velicer G.J."/>
        </authorList>
    </citation>
    <scope>NUCLEOTIDE SEQUENCE [LARGE SCALE GENOMIC DNA]</scope>
    <source>
        <strain evidence="3 4">MC3.5.9c15</strain>
    </source>
</reference>
<proteinExistence type="predicted"/>
<organism evidence="3 4">
    <name type="scientific">Myxococcus xanthus</name>
    <dbReference type="NCBI Taxonomy" id="34"/>
    <lineage>
        <taxon>Bacteria</taxon>
        <taxon>Pseudomonadati</taxon>
        <taxon>Myxococcota</taxon>
        <taxon>Myxococcia</taxon>
        <taxon>Myxococcales</taxon>
        <taxon>Cystobacterineae</taxon>
        <taxon>Myxococcaceae</taxon>
        <taxon>Myxococcus</taxon>
    </lineage>
</organism>
<evidence type="ECO:0000313" key="3">
    <source>
        <dbReference type="EMBL" id="QDE66622.1"/>
    </source>
</evidence>
<dbReference type="EMBL" id="CP017174">
    <property type="protein sequence ID" value="QDE66622.1"/>
    <property type="molecule type" value="Genomic_DNA"/>
</dbReference>
<dbReference type="CDD" id="cd06260">
    <property type="entry name" value="DUF820-like"/>
    <property type="match status" value="1"/>
</dbReference>
<name>A0AAE6KQV4_MYXXA</name>
<dbReference type="InterPro" id="IPR008538">
    <property type="entry name" value="Uma2"/>
</dbReference>
<accession>A0AAE6KQV4</accession>
<feature type="domain" description="Putative restriction endonuclease" evidence="2">
    <location>
        <begin position="44"/>
        <end position="190"/>
    </location>
</feature>
<dbReference type="InterPro" id="IPR011335">
    <property type="entry name" value="Restrct_endonuc-II-like"/>
</dbReference>
<feature type="region of interest" description="Disordered" evidence="1">
    <location>
        <begin position="1"/>
        <end position="28"/>
    </location>
</feature>
<dbReference type="AlphaFoldDB" id="A0AAE6KQV4"/>
<evidence type="ECO:0000313" key="4">
    <source>
        <dbReference type="Proteomes" id="UP000320179"/>
    </source>
</evidence>
<dbReference type="RefSeq" id="WP_140788142.1">
    <property type="nucleotide sequence ID" value="NZ_CP017169.1"/>
</dbReference>
<evidence type="ECO:0000259" key="2">
    <source>
        <dbReference type="Pfam" id="PF05685"/>
    </source>
</evidence>
<dbReference type="PANTHER" id="PTHR33352:SF3">
    <property type="entry name" value="SLR1612 PROTEIN"/>
    <property type="match status" value="1"/>
</dbReference>
<protein>
    <recommendedName>
        <fullName evidence="2">Putative restriction endonuclease domain-containing protein</fullName>
    </recommendedName>
</protein>
<dbReference type="SUPFAM" id="SSF52980">
    <property type="entry name" value="Restriction endonuclease-like"/>
    <property type="match status" value="1"/>
</dbReference>